<dbReference type="PANTHER" id="PTHR33154">
    <property type="entry name" value="TRANSCRIPTIONAL REGULATOR, ARSR FAMILY"/>
    <property type="match status" value="1"/>
</dbReference>
<dbReference type="Gene3D" id="1.10.10.10">
    <property type="entry name" value="Winged helix-like DNA-binding domain superfamily/Winged helix DNA-binding domain"/>
    <property type="match status" value="1"/>
</dbReference>
<dbReference type="NCBIfam" id="NF033788">
    <property type="entry name" value="HTH_metalloreg"/>
    <property type="match status" value="1"/>
</dbReference>
<dbReference type="Gene3D" id="3.40.50.1820">
    <property type="entry name" value="alpha/beta hydrolase"/>
    <property type="match status" value="1"/>
</dbReference>
<organism evidence="5 6">
    <name type="scientific">Thermosporothrix hazakensis</name>
    <dbReference type="NCBI Taxonomy" id="644383"/>
    <lineage>
        <taxon>Bacteria</taxon>
        <taxon>Bacillati</taxon>
        <taxon>Chloroflexota</taxon>
        <taxon>Ktedonobacteria</taxon>
        <taxon>Ktedonobacterales</taxon>
        <taxon>Thermosporotrichaceae</taxon>
        <taxon>Thermosporothrix</taxon>
    </lineage>
</organism>
<dbReference type="PANTHER" id="PTHR33154:SF18">
    <property type="entry name" value="ARSENICAL RESISTANCE OPERON REPRESSOR"/>
    <property type="match status" value="1"/>
</dbReference>
<dbReference type="InterPro" id="IPR018656">
    <property type="entry name" value="DUF2087"/>
</dbReference>
<dbReference type="PRINTS" id="PR00778">
    <property type="entry name" value="HTHARSR"/>
</dbReference>
<dbReference type="InterPro" id="IPR051081">
    <property type="entry name" value="HTH_MetalResp_TranReg"/>
</dbReference>
<dbReference type="GO" id="GO:0003700">
    <property type="term" value="F:DNA-binding transcription factor activity"/>
    <property type="evidence" value="ECO:0007669"/>
    <property type="project" value="InterPro"/>
</dbReference>
<sequence>MPQEEFQALLQFFKAMADETRLKLLGILANGERSVEELAALLHLRAPTVSHHLARLKELDLVGMRSEGNIHYYWLNVETLRQTNKLLLTPERMASLVTDIEGNAWERKVLRDFLEDSRIKEIPSSVKKRMVILRWLTEFFEEGRLYTEAQVNEILKAHHPDTAYLRREMISTQAHLLQREQGLYWRLPTGKQWKQISLRARDRVLLHGWVGVPEGKGPFPTILEIHEGPEVALEDWLSPLAGMWLDHGFAYCVINVPLVLALPHQVAPYVKIHSAATPPVTAPLTLQERIEGHPGQHELADLELVRGWLIEQGIAAEHAVVLTGWRYNASLVLLALGMQPEVWAAGIAGEAVTDWLLNYEEDEDRTFVTAIFEGTPAEKSAAYKRYSPISYAAEVMAPLLLFQRRTDPRYSLKQAQRYQEALQQHGKALDLHLLDATPATSVLQLMVQQKEVLLNFVRALSF</sequence>
<keyword evidence="1" id="KW-0805">Transcription regulation</keyword>
<dbReference type="SMART" id="SM00418">
    <property type="entry name" value="HTH_ARSR"/>
    <property type="match status" value="1"/>
</dbReference>
<keyword evidence="2" id="KW-0238">DNA-binding</keyword>
<reference evidence="5 6" key="1">
    <citation type="submission" date="2018-06" db="EMBL/GenBank/DDBJ databases">
        <title>Genomic Encyclopedia of Archaeal and Bacterial Type Strains, Phase II (KMG-II): from individual species to whole genera.</title>
        <authorList>
            <person name="Goeker M."/>
        </authorList>
    </citation>
    <scope>NUCLEOTIDE SEQUENCE [LARGE SCALE GENOMIC DNA]</scope>
    <source>
        <strain evidence="5 6">ATCC BAA-1881</strain>
    </source>
</reference>
<dbReference type="CDD" id="cd00090">
    <property type="entry name" value="HTH_ARSR"/>
    <property type="match status" value="1"/>
</dbReference>
<dbReference type="InterPro" id="IPR011991">
    <property type="entry name" value="ArsR-like_HTH"/>
</dbReference>
<dbReference type="PROSITE" id="PS50987">
    <property type="entry name" value="HTH_ARSR_2"/>
    <property type="match status" value="1"/>
</dbReference>
<accession>A0A326U3Z1</accession>
<name>A0A326U3Z1_THEHA</name>
<dbReference type="SUPFAM" id="SSF46785">
    <property type="entry name" value="Winged helix' DNA-binding domain"/>
    <property type="match status" value="1"/>
</dbReference>
<dbReference type="SUPFAM" id="SSF53474">
    <property type="entry name" value="alpha/beta-Hydrolases"/>
    <property type="match status" value="1"/>
</dbReference>
<keyword evidence="6" id="KW-1185">Reference proteome</keyword>
<evidence type="ECO:0000256" key="2">
    <source>
        <dbReference type="ARBA" id="ARBA00023125"/>
    </source>
</evidence>
<protein>
    <submittedName>
        <fullName evidence="5">Regulatory ArsR family protein</fullName>
    </submittedName>
</protein>
<dbReference type="Pfam" id="PF00326">
    <property type="entry name" value="Peptidase_S9"/>
    <property type="match status" value="1"/>
</dbReference>
<dbReference type="InterPro" id="IPR036388">
    <property type="entry name" value="WH-like_DNA-bd_sf"/>
</dbReference>
<dbReference type="AlphaFoldDB" id="A0A326U3Z1"/>
<dbReference type="Pfam" id="PF09860">
    <property type="entry name" value="DUF2087"/>
    <property type="match status" value="1"/>
</dbReference>
<dbReference type="InterPro" id="IPR001845">
    <property type="entry name" value="HTH_ArsR_DNA-bd_dom"/>
</dbReference>
<dbReference type="InterPro" id="IPR001375">
    <property type="entry name" value="Peptidase_S9_cat"/>
</dbReference>
<evidence type="ECO:0000313" key="6">
    <source>
        <dbReference type="Proteomes" id="UP000248806"/>
    </source>
</evidence>
<gene>
    <name evidence="5" type="ORF">EI42_03966</name>
</gene>
<feature type="domain" description="HTH arsR-type" evidence="4">
    <location>
        <begin position="1"/>
        <end position="95"/>
    </location>
</feature>
<dbReference type="InterPro" id="IPR029058">
    <property type="entry name" value="AB_hydrolase_fold"/>
</dbReference>
<evidence type="ECO:0000313" key="5">
    <source>
        <dbReference type="EMBL" id="PZW26385.1"/>
    </source>
</evidence>
<dbReference type="RefSeq" id="WP_111324304.1">
    <property type="nucleotide sequence ID" value="NZ_BIFX01000001.1"/>
</dbReference>
<evidence type="ECO:0000259" key="4">
    <source>
        <dbReference type="PROSITE" id="PS50987"/>
    </source>
</evidence>
<dbReference type="GO" id="GO:0006508">
    <property type="term" value="P:proteolysis"/>
    <property type="evidence" value="ECO:0007669"/>
    <property type="project" value="InterPro"/>
</dbReference>
<dbReference type="GO" id="GO:0003677">
    <property type="term" value="F:DNA binding"/>
    <property type="evidence" value="ECO:0007669"/>
    <property type="project" value="UniProtKB-KW"/>
</dbReference>
<dbReference type="Pfam" id="PF01022">
    <property type="entry name" value="HTH_5"/>
    <property type="match status" value="1"/>
</dbReference>
<keyword evidence="3" id="KW-0804">Transcription</keyword>
<evidence type="ECO:0000256" key="1">
    <source>
        <dbReference type="ARBA" id="ARBA00023015"/>
    </source>
</evidence>
<dbReference type="EMBL" id="QKUF01000015">
    <property type="protein sequence ID" value="PZW26385.1"/>
    <property type="molecule type" value="Genomic_DNA"/>
</dbReference>
<dbReference type="InterPro" id="IPR036390">
    <property type="entry name" value="WH_DNA-bd_sf"/>
</dbReference>
<proteinExistence type="predicted"/>
<evidence type="ECO:0000256" key="3">
    <source>
        <dbReference type="ARBA" id="ARBA00023163"/>
    </source>
</evidence>
<comment type="caution">
    <text evidence="5">The sequence shown here is derived from an EMBL/GenBank/DDBJ whole genome shotgun (WGS) entry which is preliminary data.</text>
</comment>
<dbReference type="GO" id="GO:0008236">
    <property type="term" value="F:serine-type peptidase activity"/>
    <property type="evidence" value="ECO:0007669"/>
    <property type="project" value="InterPro"/>
</dbReference>
<dbReference type="Proteomes" id="UP000248806">
    <property type="component" value="Unassembled WGS sequence"/>
</dbReference>